<dbReference type="CDD" id="cd03801">
    <property type="entry name" value="GT4_PimA-like"/>
    <property type="match status" value="1"/>
</dbReference>
<dbReference type="RefSeq" id="WP_087714194.1">
    <property type="nucleotide sequence ID" value="NZ_MWPH01000001.1"/>
</dbReference>
<accession>A0A202EDA3</accession>
<dbReference type="EMBL" id="MWPH01000001">
    <property type="protein sequence ID" value="OVE86253.1"/>
    <property type="molecule type" value="Genomic_DNA"/>
</dbReference>
<keyword evidence="4" id="KW-1185">Reference proteome</keyword>
<dbReference type="Gene3D" id="3.40.50.2000">
    <property type="entry name" value="Glycogen Phosphorylase B"/>
    <property type="match status" value="2"/>
</dbReference>
<dbReference type="GO" id="GO:0016757">
    <property type="term" value="F:glycosyltransferase activity"/>
    <property type="evidence" value="ECO:0007669"/>
    <property type="project" value="InterPro"/>
</dbReference>
<evidence type="ECO:0000313" key="3">
    <source>
        <dbReference type="EMBL" id="OVE86253.1"/>
    </source>
</evidence>
<comment type="caution">
    <text evidence="3">The sequence shown here is derived from an EMBL/GenBank/DDBJ whole genome shotgun (WGS) entry which is preliminary data.</text>
</comment>
<protein>
    <submittedName>
        <fullName evidence="3">Group 1 glycosyl transferase</fullName>
    </submittedName>
</protein>
<evidence type="ECO:0000259" key="2">
    <source>
        <dbReference type="Pfam" id="PF00534"/>
    </source>
</evidence>
<keyword evidence="1 3" id="KW-0808">Transferase</keyword>
<feature type="domain" description="Glycosyl transferase family 1" evidence="2">
    <location>
        <begin position="167"/>
        <end position="324"/>
    </location>
</feature>
<dbReference type="InterPro" id="IPR001296">
    <property type="entry name" value="Glyco_trans_1"/>
</dbReference>
<evidence type="ECO:0000256" key="1">
    <source>
        <dbReference type="ARBA" id="ARBA00022679"/>
    </source>
</evidence>
<reference evidence="3 4" key="1">
    <citation type="submission" date="2017-02" db="EMBL/GenBank/DDBJ databases">
        <title>Natronthermophilus aegyptiacus gen. nov.,sp. nov., an aerobic, extremely halophilic alkalithermophilic archaeon isolated from the athalassohaline Wadi An Natrun, Egypt.</title>
        <authorList>
            <person name="Zhao B."/>
        </authorList>
    </citation>
    <scope>NUCLEOTIDE SEQUENCE [LARGE SCALE GENOMIC DNA]</scope>
    <source>
        <strain evidence="3 4">CGMCC 1.3597</strain>
    </source>
</reference>
<dbReference type="PANTHER" id="PTHR46401:SF2">
    <property type="entry name" value="GLYCOSYLTRANSFERASE WBBK-RELATED"/>
    <property type="match status" value="1"/>
</dbReference>
<name>A0A202EDA3_9EURY</name>
<dbReference type="OrthoDB" id="131038at2157"/>
<dbReference type="PANTHER" id="PTHR46401">
    <property type="entry name" value="GLYCOSYLTRANSFERASE WBBK-RELATED"/>
    <property type="match status" value="1"/>
</dbReference>
<organism evidence="3 4">
    <name type="scientific">Natronolimnobius baerhuensis</name>
    <dbReference type="NCBI Taxonomy" id="253108"/>
    <lineage>
        <taxon>Archaea</taxon>
        <taxon>Methanobacteriati</taxon>
        <taxon>Methanobacteriota</taxon>
        <taxon>Stenosarchaea group</taxon>
        <taxon>Halobacteria</taxon>
        <taxon>Halobacteriales</taxon>
        <taxon>Natrialbaceae</taxon>
        <taxon>Natronolimnobius</taxon>
    </lineage>
</organism>
<dbReference type="Pfam" id="PF00534">
    <property type="entry name" value="Glycos_transf_1"/>
    <property type="match status" value="1"/>
</dbReference>
<proteinExistence type="predicted"/>
<dbReference type="AlphaFoldDB" id="A0A202EDA3"/>
<dbReference type="SUPFAM" id="SSF53756">
    <property type="entry name" value="UDP-Glycosyltransferase/glycogen phosphorylase"/>
    <property type="match status" value="1"/>
</dbReference>
<dbReference type="Proteomes" id="UP000196084">
    <property type="component" value="Unassembled WGS sequence"/>
</dbReference>
<sequence>MHVGLVIAGDLGQTSGGYRYDRRLRTYLEGQGETVDVISLPRREHGRHRQRADLDDSIRTRLNQPFDVLLQDELCYPTLLEVNPHLEAPKRIVSLVHLLESADPHVTDPQVRARERRYLESVDAAICTSEFTRTQTTALTALPTAVVPPAGRHETAAVSPAAVEARADESPLQLVFVGNLVPRKNIETLLEALERVGEQAEWELTIVGDTGEAPDYVADQRERVASAGLTDRVTFAGHVSDDRLESILERAHIIAVPSCYEGFGMVYLEAMEYGVVPIASTVGGANEIVTDGQSGFLVDPANAERMAEVVETLERNRTALVALGTRALTTADSHPSWDESMGTFRTVLQEWLATDDTRLESVPSKNTRGER</sequence>
<evidence type="ECO:0000313" key="4">
    <source>
        <dbReference type="Proteomes" id="UP000196084"/>
    </source>
</evidence>
<gene>
    <name evidence="3" type="ORF">B2G88_05575</name>
</gene>